<dbReference type="OrthoDB" id="597202at2"/>
<comment type="caution">
    <text evidence="3">The sequence shown here is derived from an EMBL/GenBank/DDBJ whole genome shotgun (WGS) entry which is preliminary data.</text>
</comment>
<evidence type="ECO:0000259" key="2">
    <source>
        <dbReference type="Pfam" id="PF13649"/>
    </source>
</evidence>
<organism evidence="3 4">
    <name type="scientific">Pararcticibacter amylolyticus</name>
    <dbReference type="NCBI Taxonomy" id="2173175"/>
    <lineage>
        <taxon>Bacteria</taxon>
        <taxon>Pseudomonadati</taxon>
        <taxon>Bacteroidota</taxon>
        <taxon>Sphingobacteriia</taxon>
        <taxon>Sphingobacteriales</taxon>
        <taxon>Sphingobacteriaceae</taxon>
        <taxon>Pararcticibacter</taxon>
    </lineage>
</organism>
<dbReference type="GO" id="GO:0032259">
    <property type="term" value="P:methylation"/>
    <property type="evidence" value="ECO:0007669"/>
    <property type="project" value="UniProtKB-KW"/>
</dbReference>
<dbReference type="PANTHER" id="PTHR43861">
    <property type="entry name" value="TRANS-ACONITATE 2-METHYLTRANSFERASE-RELATED"/>
    <property type="match status" value="1"/>
</dbReference>
<name>A0A2U2PMB8_9SPHI</name>
<dbReference type="Pfam" id="PF13649">
    <property type="entry name" value="Methyltransf_25"/>
    <property type="match status" value="1"/>
</dbReference>
<feature type="domain" description="Methyltransferase" evidence="2">
    <location>
        <begin position="47"/>
        <end position="137"/>
    </location>
</feature>
<dbReference type="CDD" id="cd02440">
    <property type="entry name" value="AdoMet_MTases"/>
    <property type="match status" value="1"/>
</dbReference>
<keyword evidence="1 3" id="KW-0808">Transferase</keyword>
<evidence type="ECO:0000313" key="4">
    <source>
        <dbReference type="Proteomes" id="UP000245647"/>
    </source>
</evidence>
<keyword evidence="4" id="KW-1185">Reference proteome</keyword>
<protein>
    <submittedName>
        <fullName evidence="3">Class I SAM-dependent methyltransferase</fullName>
    </submittedName>
</protein>
<dbReference type="GO" id="GO:0008168">
    <property type="term" value="F:methyltransferase activity"/>
    <property type="evidence" value="ECO:0007669"/>
    <property type="project" value="UniProtKB-KW"/>
</dbReference>
<gene>
    <name evidence="3" type="ORF">DDR33_00830</name>
</gene>
<proteinExistence type="predicted"/>
<dbReference type="AlphaFoldDB" id="A0A2U2PMB8"/>
<keyword evidence="3" id="KW-0489">Methyltransferase</keyword>
<dbReference type="Gene3D" id="3.40.50.150">
    <property type="entry name" value="Vaccinia Virus protein VP39"/>
    <property type="match status" value="1"/>
</dbReference>
<sequence>MESGERNNVYKVYNKIAGWYSENRNGELAEKKHLDQLIEYLPAGAQVLDLGCGTGKPILEYLLSKNFDVTGVDASSKVLEIAKANFPAAELILADMRALHLKKTFDAIIAWHSFFHLPADDQPAMFKIFEEHINPRGILLFTSGTERGEAWGTMGGESVFHASLDTKEYEILLARHSFKILKHIENDPDCGNATIWMAQRI</sequence>
<dbReference type="Proteomes" id="UP000245647">
    <property type="component" value="Unassembled WGS sequence"/>
</dbReference>
<dbReference type="InterPro" id="IPR029063">
    <property type="entry name" value="SAM-dependent_MTases_sf"/>
</dbReference>
<reference evidence="3 4" key="1">
    <citation type="submission" date="2018-04" db="EMBL/GenBank/DDBJ databases">
        <title>Pedobacter chongqingensis sp. nov., isolated from a rottenly hemp rope.</title>
        <authorList>
            <person name="Cai Y."/>
        </authorList>
    </citation>
    <scope>NUCLEOTIDE SEQUENCE [LARGE SCALE GENOMIC DNA]</scope>
    <source>
        <strain evidence="3 4">FJ4-8</strain>
    </source>
</reference>
<dbReference type="InterPro" id="IPR041698">
    <property type="entry name" value="Methyltransf_25"/>
</dbReference>
<dbReference type="RefSeq" id="WP_109413863.1">
    <property type="nucleotide sequence ID" value="NZ_QEAS01000001.1"/>
</dbReference>
<evidence type="ECO:0000313" key="3">
    <source>
        <dbReference type="EMBL" id="PWG82444.1"/>
    </source>
</evidence>
<accession>A0A2U2PMB8</accession>
<dbReference type="EMBL" id="QEAS01000001">
    <property type="protein sequence ID" value="PWG82444.1"/>
    <property type="molecule type" value="Genomic_DNA"/>
</dbReference>
<dbReference type="SUPFAM" id="SSF53335">
    <property type="entry name" value="S-adenosyl-L-methionine-dependent methyltransferases"/>
    <property type="match status" value="1"/>
</dbReference>
<evidence type="ECO:0000256" key="1">
    <source>
        <dbReference type="ARBA" id="ARBA00022679"/>
    </source>
</evidence>